<feature type="region of interest" description="Disordered" evidence="1">
    <location>
        <begin position="341"/>
        <end position="391"/>
    </location>
</feature>
<evidence type="ECO:0000259" key="3">
    <source>
        <dbReference type="Pfam" id="PF12051"/>
    </source>
</evidence>
<sequence length="391" mass="44067">MSYMYGALLKSGSRMHNLRVLAVDFDGGDVGRALSEGYSHLKSAEFPTVEWAAPSEYPKPDSLREAVCKHGYWAAIYTSSDATDRVLAAMEGDNKTAYEASHAMTYIYNSIYYPATFSSLRGSLQALVSVTSKVFPFLSSDALAAVNMTNPVLDTQSKRDVYIFRLFASKIYSCVSALCMAGYIWAFRGVTAGQFLETWLCLWLYMDINYMVVDTLIGTIIPMAFFAYFLLTWIILNITTVILPFQLTAGFYHWGWALPAHSVWFLLVRIWSNGCQAQLDVTLPIPFAWWFVSHFTSAWSVRRRCLTAEAEAQHETLDHNEFSREKTRQSQQFVLERISSRASGQALKSQRPDDLEANRVGESLPDHSDSRTVVNAVLSSQKDDEVKGQTE</sequence>
<keyword evidence="2" id="KW-0812">Transmembrane</keyword>
<accession>A0A5N5WV47</accession>
<protein>
    <recommendedName>
        <fullName evidence="3">DUF3533 domain-containing protein</fullName>
    </recommendedName>
</protein>
<evidence type="ECO:0000256" key="1">
    <source>
        <dbReference type="SAM" id="MobiDB-lite"/>
    </source>
</evidence>
<dbReference type="AlphaFoldDB" id="A0A5N5WV47"/>
<dbReference type="PANTHER" id="PTHR34814">
    <property type="entry name" value="NITROSOGUANIDINE RESISTANCE PROTEIN SNG1"/>
    <property type="match status" value="1"/>
</dbReference>
<dbReference type="Pfam" id="PF12051">
    <property type="entry name" value="DUF3533"/>
    <property type="match status" value="2"/>
</dbReference>
<organism evidence="4 5">
    <name type="scientific">Aspergillus leporis</name>
    <dbReference type="NCBI Taxonomy" id="41062"/>
    <lineage>
        <taxon>Eukaryota</taxon>
        <taxon>Fungi</taxon>
        <taxon>Dikarya</taxon>
        <taxon>Ascomycota</taxon>
        <taxon>Pezizomycotina</taxon>
        <taxon>Eurotiomycetes</taxon>
        <taxon>Eurotiomycetidae</taxon>
        <taxon>Eurotiales</taxon>
        <taxon>Aspergillaceae</taxon>
        <taxon>Aspergillus</taxon>
        <taxon>Aspergillus subgen. Circumdati</taxon>
    </lineage>
</organism>
<evidence type="ECO:0000313" key="4">
    <source>
        <dbReference type="EMBL" id="KAB8071084.1"/>
    </source>
</evidence>
<evidence type="ECO:0000313" key="5">
    <source>
        <dbReference type="Proteomes" id="UP000326565"/>
    </source>
</evidence>
<dbReference type="Proteomes" id="UP000326565">
    <property type="component" value="Unassembled WGS sequence"/>
</dbReference>
<dbReference type="PANTHER" id="PTHR34814:SF2">
    <property type="entry name" value="DUF3533 DOMAIN-CONTAINING PROTEIN"/>
    <property type="match status" value="1"/>
</dbReference>
<keyword evidence="2" id="KW-1133">Transmembrane helix</keyword>
<dbReference type="EMBL" id="ML732283">
    <property type="protein sequence ID" value="KAB8071084.1"/>
    <property type="molecule type" value="Genomic_DNA"/>
</dbReference>
<feature type="compositionally biased region" description="Basic and acidic residues" evidence="1">
    <location>
        <begin position="381"/>
        <end position="391"/>
    </location>
</feature>
<evidence type="ECO:0000256" key="2">
    <source>
        <dbReference type="SAM" id="Phobius"/>
    </source>
</evidence>
<dbReference type="InterPro" id="IPR053001">
    <property type="entry name" value="MNNG_permease-like"/>
</dbReference>
<dbReference type="OrthoDB" id="2140105at2759"/>
<keyword evidence="2" id="KW-0472">Membrane</keyword>
<feature type="domain" description="DUF3533" evidence="3">
    <location>
        <begin position="158"/>
        <end position="293"/>
    </location>
</feature>
<reference evidence="4 5" key="1">
    <citation type="submission" date="2019-04" db="EMBL/GenBank/DDBJ databases">
        <title>Friends and foes A comparative genomics study of 23 Aspergillus species from section Flavi.</title>
        <authorList>
            <consortium name="DOE Joint Genome Institute"/>
            <person name="Kjaerbolling I."/>
            <person name="Vesth T."/>
            <person name="Frisvad J.C."/>
            <person name="Nybo J.L."/>
            <person name="Theobald S."/>
            <person name="Kildgaard S."/>
            <person name="Isbrandt T."/>
            <person name="Kuo A."/>
            <person name="Sato A."/>
            <person name="Lyhne E.K."/>
            <person name="Kogle M.E."/>
            <person name="Wiebenga A."/>
            <person name="Kun R.S."/>
            <person name="Lubbers R.J."/>
            <person name="Makela M.R."/>
            <person name="Barry K."/>
            <person name="Chovatia M."/>
            <person name="Clum A."/>
            <person name="Daum C."/>
            <person name="Haridas S."/>
            <person name="He G."/>
            <person name="LaButti K."/>
            <person name="Lipzen A."/>
            <person name="Mondo S."/>
            <person name="Riley R."/>
            <person name="Salamov A."/>
            <person name="Simmons B.A."/>
            <person name="Magnuson J.K."/>
            <person name="Henrissat B."/>
            <person name="Mortensen U.H."/>
            <person name="Larsen T.O."/>
            <person name="Devries R.P."/>
            <person name="Grigoriev I.V."/>
            <person name="Machida M."/>
            <person name="Baker S.E."/>
            <person name="Andersen M.R."/>
        </authorList>
    </citation>
    <scope>NUCLEOTIDE SEQUENCE [LARGE SCALE GENOMIC DNA]</scope>
    <source>
        <strain evidence="4 5">CBS 151.66</strain>
    </source>
</reference>
<feature type="transmembrane region" description="Helical" evidence="2">
    <location>
        <begin position="167"/>
        <end position="186"/>
    </location>
</feature>
<gene>
    <name evidence="4" type="ORF">BDV29DRAFT_197642</name>
</gene>
<dbReference type="GO" id="GO:0016020">
    <property type="term" value="C:membrane"/>
    <property type="evidence" value="ECO:0007669"/>
    <property type="project" value="TreeGrafter"/>
</dbReference>
<dbReference type="InterPro" id="IPR022703">
    <property type="entry name" value="DUF3533"/>
</dbReference>
<keyword evidence="5" id="KW-1185">Reference proteome</keyword>
<feature type="compositionally biased region" description="Polar residues" evidence="1">
    <location>
        <begin position="371"/>
        <end position="380"/>
    </location>
</feature>
<name>A0A5N5WV47_9EURO</name>
<feature type="compositionally biased region" description="Basic and acidic residues" evidence="1">
    <location>
        <begin position="350"/>
        <end position="370"/>
    </location>
</feature>
<feature type="domain" description="DUF3533" evidence="3">
    <location>
        <begin position="1"/>
        <end position="119"/>
    </location>
</feature>
<proteinExistence type="predicted"/>